<accession>A0A0C9VXI6</accession>
<feature type="non-terminal residue" evidence="2">
    <location>
        <position position="1"/>
    </location>
</feature>
<reference evidence="2 3" key="1">
    <citation type="submission" date="2014-04" db="EMBL/GenBank/DDBJ databases">
        <title>Evolutionary Origins and Diversification of the Mycorrhizal Mutualists.</title>
        <authorList>
            <consortium name="DOE Joint Genome Institute"/>
            <consortium name="Mycorrhizal Genomics Consortium"/>
            <person name="Kohler A."/>
            <person name="Kuo A."/>
            <person name="Nagy L.G."/>
            <person name="Floudas D."/>
            <person name="Copeland A."/>
            <person name="Barry K.W."/>
            <person name="Cichocki N."/>
            <person name="Veneault-Fourrey C."/>
            <person name="LaButti K."/>
            <person name="Lindquist E.A."/>
            <person name="Lipzen A."/>
            <person name="Lundell T."/>
            <person name="Morin E."/>
            <person name="Murat C."/>
            <person name="Riley R."/>
            <person name="Ohm R."/>
            <person name="Sun H."/>
            <person name="Tunlid A."/>
            <person name="Henrissat B."/>
            <person name="Grigoriev I.V."/>
            <person name="Hibbett D.S."/>
            <person name="Martin F."/>
        </authorList>
    </citation>
    <scope>NUCLEOTIDE SEQUENCE [LARGE SCALE GENOMIC DNA]</scope>
    <source>
        <strain evidence="2 3">MD-312</strain>
    </source>
</reference>
<keyword evidence="3" id="KW-1185">Reference proteome</keyword>
<gene>
    <name evidence="2" type="ORF">HYDPIDRAFT_50362</name>
</gene>
<feature type="non-terminal residue" evidence="2">
    <location>
        <position position="78"/>
    </location>
</feature>
<dbReference type="OrthoDB" id="2682516at2759"/>
<dbReference type="HOGENOM" id="CLU_003292_7_3_1"/>
<dbReference type="Proteomes" id="UP000053820">
    <property type="component" value="Unassembled WGS sequence"/>
</dbReference>
<sequence length="78" mass="8615">KELYGTSILVFHVYCDLNDIPDNNCCLILPMLLLAFLSACAGSYSGSTVGNYASAIHICHLLHGHPWRINKEKLKAIL</sequence>
<evidence type="ECO:0000313" key="3">
    <source>
        <dbReference type="Proteomes" id="UP000053820"/>
    </source>
</evidence>
<name>A0A0C9VXI6_9AGAM</name>
<dbReference type="AlphaFoldDB" id="A0A0C9VXI6"/>
<dbReference type="Gene3D" id="1.10.150.130">
    <property type="match status" value="1"/>
</dbReference>
<dbReference type="EMBL" id="KN840012">
    <property type="protein sequence ID" value="KIJ58023.1"/>
    <property type="molecule type" value="Genomic_DNA"/>
</dbReference>
<dbReference type="InterPro" id="IPR010998">
    <property type="entry name" value="Integrase_recombinase_N"/>
</dbReference>
<proteinExistence type="predicted"/>
<evidence type="ECO:0000313" key="2">
    <source>
        <dbReference type="EMBL" id="KIJ58023.1"/>
    </source>
</evidence>
<protein>
    <submittedName>
        <fullName evidence="2">Uncharacterized protein</fullName>
    </submittedName>
</protein>
<organism evidence="2 3">
    <name type="scientific">Hydnomerulius pinastri MD-312</name>
    <dbReference type="NCBI Taxonomy" id="994086"/>
    <lineage>
        <taxon>Eukaryota</taxon>
        <taxon>Fungi</taxon>
        <taxon>Dikarya</taxon>
        <taxon>Basidiomycota</taxon>
        <taxon>Agaricomycotina</taxon>
        <taxon>Agaricomycetes</taxon>
        <taxon>Agaricomycetidae</taxon>
        <taxon>Boletales</taxon>
        <taxon>Boletales incertae sedis</taxon>
        <taxon>Leucogyrophana</taxon>
    </lineage>
</organism>
<evidence type="ECO:0000256" key="1">
    <source>
        <dbReference type="ARBA" id="ARBA00023125"/>
    </source>
</evidence>
<keyword evidence="1" id="KW-0238">DNA-binding</keyword>
<dbReference type="GO" id="GO:0003677">
    <property type="term" value="F:DNA binding"/>
    <property type="evidence" value="ECO:0007669"/>
    <property type="project" value="UniProtKB-KW"/>
</dbReference>